<evidence type="ECO:0000259" key="1">
    <source>
        <dbReference type="Pfam" id="PF00501"/>
    </source>
</evidence>
<dbReference type="Gene3D" id="3.30.300.30">
    <property type="match status" value="1"/>
</dbReference>
<dbReference type="Gene3D" id="3.40.50.12780">
    <property type="entry name" value="N-terminal domain of ligase-like"/>
    <property type="match status" value="1"/>
</dbReference>
<feature type="domain" description="AMP-dependent synthetase/ligase" evidence="1">
    <location>
        <begin position="9"/>
        <end position="359"/>
    </location>
</feature>
<feature type="domain" description="AMP-binding enzyme C-terminal" evidence="2">
    <location>
        <begin position="409"/>
        <end position="485"/>
    </location>
</feature>
<evidence type="ECO:0000259" key="2">
    <source>
        <dbReference type="Pfam" id="PF13193"/>
    </source>
</evidence>
<dbReference type="InterPro" id="IPR042099">
    <property type="entry name" value="ANL_N_sf"/>
</dbReference>
<dbReference type="PANTHER" id="PTHR43767:SF1">
    <property type="entry name" value="NONRIBOSOMAL PEPTIDE SYNTHASE PES1 (EUROFUNG)-RELATED"/>
    <property type="match status" value="1"/>
</dbReference>
<evidence type="ECO:0000313" key="4">
    <source>
        <dbReference type="Proteomes" id="UP001216253"/>
    </source>
</evidence>
<proteinExistence type="predicted"/>
<gene>
    <name evidence="3" type="ORF">PYV00_04530</name>
</gene>
<accession>A0ABT5WLT1</accession>
<sequence>MSNLSRFVRRHALAAPERRALSYDGGDIAYGTLWSRLTRVSGLLDAQGIAPGDRVALLMKNSAAFLEIALAVSHVGAVLVPINFRLSPAEVDFILADSGARLLFCDEEFATWEPAVPLAIRVPAEARTDASRLPGGAPREAMTPRGYDDLFRIMYTSGTTAHPKGVLHTYRNLHAKTADHIVELGLSRETRLLVAGPLYHVGAFDLPGIAVLGTGGTLCIQRDFDAGAALDLIERERLGGAWLAPVMGAELLAEQAAHPRDTSSIAWVIGGGERTPERRIREFASAFPRGRYIDAYGLTETCGGDTMMEAGREIDKIGSVGRALSQVDIEIRDDDGNALPSGEEGEVCIRGEKVTRGYWNAPGKNAASFFGTWLRTGDVGYLDADGFLFLTDRKKDLIISGGENIASSEVERAIQEHDAVLDAAVVGMANERWGERPVAFVVIRAGAETPGEDELRQHCRDRLAGFKVPDRVIFTDALPRSASGKVLKRELREELTAGNRWGPETDGE</sequence>
<dbReference type="Pfam" id="PF00501">
    <property type="entry name" value="AMP-binding"/>
    <property type="match status" value="1"/>
</dbReference>
<dbReference type="CDD" id="cd17631">
    <property type="entry name" value="FACL_FadD13-like"/>
    <property type="match status" value="1"/>
</dbReference>
<dbReference type="SUPFAM" id="SSF56801">
    <property type="entry name" value="Acetyl-CoA synthetase-like"/>
    <property type="match status" value="1"/>
</dbReference>
<dbReference type="InterPro" id="IPR000873">
    <property type="entry name" value="AMP-dep_synth/lig_dom"/>
</dbReference>
<dbReference type="Proteomes" id="UP001216253">
    <property type="component" value="Unassembled WGS sequence"/>
</dbReference>
<dbReference type="PANTHER" id="PTHR43767">
    <property type="entry name" value="LONG-CHAIN-FATTY-ACID--COA LIGASE"/>
    <property type="match status" value="1"/>
</dbReference>
<dbReference type="RefSeq" id="WP_275227073.1">
    <property type="nucleotide sequence ID" value="NZ_JARESE010000012.1"/>
</dbReference>
<name>A0ABT5WLT1_9SPHN</name>
<organism evidence="3 4">
    <name type="scientific">Novosphingobium album</name>
    <name type="common">ex Liu et al. 2023</name>
    <dbReference type="NCBI Taxonomy" id="3031130"/>
    <lineage>
        <taxon>Bacteria</taxon>
        <taxon>Pseudomonadati</taxon>
        <taxon>Pseudomonadota</taxon>
        <taxon>Alphaproteobacteria</taxon>
        <taxon>Sphingomonadales</taxon>
        <taxon>Sphingomonadaceae</taxon>
        <taxon>Novosphingobium</taxon>
    </lineage>
</organism>
<dbReference type="EMBL" id="JARESE010000012">
    <property type="protein sequence ID" value="MDE8650985.1"/>
    <property type="molecule type" value="Genomic_DNA"/>
</dbReference>
<dbReference type="InterPro" id="IPR045851">
    <property type="entry name" value="AMP-bd_C_sf"/>
</dbReference>
<comment type="caution">
    <text evidence="3">The sequence shown here is derived from an EMBL/GenBank/DDBJ whole genome shotgun (WGS) entry which is preliminary data.</text>
</comment>
<dbReference type="InterPro" id="IPR025110">
    <property type="entry name" value="AMP-bd_C"/>
</dbReference>
<reference evidence="3 4" key="1">
    <citation type="submission" date="2023-03" db="EMBL/GenBank/DDBJ databases">
        <title>NovoSphingobium album sp. nov. isolated from polycyclic aromatic hydrocarbons- and heavy-metal polluted soil.</title>
        <authorList>
            <person name="Liu Z."/>
            <person name="Wang K."/>
        </authorList>
    </citation>
    <scope>NUCLEOTIDE SEQUENCE [LARGE SCALE GENOMIC DNA]</scope>
    <source>
        <strain evidence="3 4">H3SJ31-1</strain>
    </source>
</reference>
<protein>
    <submittedName>
        <fullName evidence="3">AMP-binding protein</fullName>
    </submittedName>
</protein>
<dbReference type="Pfam" id="PF13193">
    <property type="entry name" value="AMP-binding_C"/>
    <property type="match status" value="1"/>
</dbReference>
<evidence type="ECO:0000313" key="3">
    <source>
        <dbReference type="EMBL" id="MDE8650985.1"/>
    </source>
</evidence>
<keyword evidence="4" id="KW-1185">Reference proteome</keyword>
<dbReference type="InterPro" id="IPR050237">
    <property type="entry name" value="ATP-dep_AMP-bd_enzyme"/>
</dbReference>